<sequence>MKTCSLTQAGRAAAFACALSCLGFSAVPARAALGDTAAVPAGASLRAVGGGAGRVVSYVDDGGTTINEYVGSASGTVFAYTWQGPAQPNVEALLGHYAADWRSAAAALHATGHDGLHAARVEGAQVVVETAGRMRAYVGRAWLPTALPAGVSVGDLQ</sequence>
<proteinExistence type="predicted"/>
<name>A0A4R5LJ80_9BURK</name>
<feature type="signal peptide" evidence="1">
    <location>
        <begin position="1"/>
        <end position="31"/>
    </location>
</feature>
<evidence type="ECO:0000313" key="2">
    <source>
        <dbReference type="EMBL" id="TDG09605.1"/>
    </source>
</evidence>
<accession>A0A4R5LJ80</accession>
<keyword evidence="1" id="KW-0732">Signal</keyword>
<dbReference type="Proteomes" id="UP000295606">
    <property type="component" value="Unassembled WGS sequence"/>
</dbReference>
<reference evidence="2 3" key="1">
    <citation type="submission" date="2019-03" db="EMBL/GenBank/DDBJ databases">
        <title>Paraburkholderia sp. isolated from native Mimosa gymnas in Guartela State Park, Brazil.</title>
        <authorList>
            <person name="Paulitsch F."/>
            <person name="Hungria M."/>
            <person name="Delamuta J.R.M."/>
            <person name="Ribeiro R.A."/>
            <person name="Dall'Agnol R."/>
            <person name="Silva J.S.B."/>
        </authorList>
    </citation>
    <scope>NUCLEOTIDE SEQUENCE [LARGE SCALE GENOMIC DNA]</scope>
    <source>
        <strain evidence="2 3">CNPSo 3008</strain>
    </source>
</reference>
<comment type="caution">
    <text evidence="2">The sequence shown here is derived from an EMBL/GenBank/DDBJ whole genome shotgun (WGS) entry which is preliminary data.</text>
</comment>
<dbReference type="InterPro" id="IPR021267">
    <property type="entry name" value="DUF2844"/>
</dbReference>
<protein>
    <submittedName>
        <fullName evidence="2">DUF2844 domain-containing protein</fullName>
    </submittedName>
</protein>
<dbReference type="Pfam" id="PF11005">
    <property type="entry name" value="DUF2844"/>
    <property type="match status" value="1"/>
</dbReference>
<dbReference type="AlphaFoldDB" id="A0A4R5LJ80"/>
<dbReference type="OrthoDB" id="7561239at2"/>
<dbReference type="RefSeq" id="WP_133181550.1">
    <property type="nucleotide sequence ID" value="NZ_SMOD01000004.1"/>
</dbReference>
<organism evidence="2 3">
    <name type="scientific">Paraburkholderia guartelaensis</name>
    <dbReference type="NCBI Taxonomy" id="2546446"/>
    <lineage>
        <taxon>Bacteria</taxon>
        <taxon>Pseudomonadati</taxon>
        <taxon>Pseudomonadota</taxon>
        <taxon>Betaproteobacteria</taxon>
        <taxon>Burkholderiales</taxon>
        <taxon>Burkholderiaceae</taxon>
        <taxon>Paraburkholderia</taxon>
    </lineage>
</organism>
<feature type="chain" id="PRO_5020717330" evidence="1">
    <location>
        <begin position="32"/>
        <end position="157"/>
    </location>
</feature>
<evidence type="ECO:0000256" key="1">
    <source>
        <dbReference type="SAM" id="SignalP"/>
    </source>
</evidence>
<dbReference type="EMBL" id="SMOD01000004">
    <property type="protein sequence ID" value="TDG09605.1"/>
    <property type="molecule type" value="Genomic_DNA"/>
</dbReference>
<evidence type="ECO:0000313" key="3">
    <source>
        <dbReference type="Proteomes" id="UP000295606"/>
    </source>
</evidence>
<gene>
    <name evidence="2" type="ORF">E1N52_07410</name>
</gene>